<name>A0ABV9GRL2_9BACL</name>
<comment type="caution">
    <text evidence="1">The sequence shown here is derived from an EMBL/GenBank/DDBJ whole genome shotgun (WGS) entry which is preliminary data.</text>
</comment>
<accession>A0ABV9GRL2</accession>
<protein>
    <submittedName>
        <fullName evidence="1">DUF1934 domain-containing protein</fullName>
    </submittedName>
</protein>
<dbReference type="InterPro" id="IPR012674">
    <property type="entry name" value="Calycin"/>
</dbReference>
<evidence type="ECO:0000313" key="2">
    <source>
        <dbReference type="Proteomes" id="UP001596022"/>
    </source>
</evidence>
<dbReference type="Gene3D" id="2.40.128.20">
    <property type="match status" value="1"/>
</dbReference>
<gene>
    <name evidence="1" type="ORF">ACFO4N_14410</name>
</gene>
<dbReference type="RefSeq" id="WP_376846991.1">
    <property type="nucleotide sequence ID" value="NZ_JBHSFW010000013.1"/>
</dbReference>
<keyword evidence="2" id="KW-1185">Reference proteome</keyword>
<organism evidence="1 2">
    <name type="scientific">Camelliibacillus cellulosilyticus</name>
    <dbReference type="NCBI Taxonomy" id="2174486"/>
    <lineage>
        <taxon>Bacteria</taxon>
        <taxon>Bacillati</taxon>
        <taxon>Bacillota</taxon>
        <taxon>Bacilli</taxon>
        <taxon>Bacillales</taxon>
        <taxon>Sporolactobacillaceae</taxon>
        <taxon>Camelliibacillus</taxon>
    </lineage>
</organism>
<dbReference type="InterPro" id="IPR015231">
    <property type="entry name" value="DUF1934"/>
</dbReference>
<reference evidence="2" key="1">
    <citation type="journal article" date="2019" name="Int. J. Syst. Evol. Microbiol.">
        <title>The Global Catalogue of Microorganisms (GCM) 10K type strain sequencing project: providing services to taxonomists for standard genome sequencing and annotation.</title>
        <authorList>
            <consortium name="The Broad Institute Genomics Platform"/>
            <consortium name="The Broad Institute Genome Sequencing Center for Infectious Disease"/>
            <person name="Wu L."/>
            <person name="Ma J."/>
        </authorList>
    </citation>
    <scope>NUCLEOTIDE SEQUENCE [LARGE SCALE GENOMIC DNA]</scope>
    <source>
        <strain evidence="2">CGMCC 1.16306</strain>
    </source>
</reference>
<dbReference type="SUPFAM" id="SSF50814">
    <property type="entry name" value="Lipocalins"/>
    <property type="match status" value="1"/>
</dbReference>
<dbReference type="Proteomes" id="UP001596022">
    <property type="component" value="Unassembled WGS sequence"/>
</dbReference>
<dbReference type="Pfam" id="PF09148">
    <property type="entry name" value="DUF1934"/>
    <property type="match status" value="1"/>
</dbReference>
<proteinExistence type="predicted"/>
<evidence type="ECO:0000313" key="1">
    <source>
        <dbReference type="EMBL" id="MFC4619902.1"/>
    </source>
</evidence>
<dbReference type="EMBL" id="JBHSFW010000013">
    <property type="protein sequence ID" value="MFC4619902.1"/>
    <property type="molecule type" value="Genomic_DNA"/>
</dbReference>
<sequence>MRNETPVHIVLHSTIEYDHAPAEKTELHIQGRFYEKNGLRYLLYKEELPDIGTVDHTIKVGGGEGLILRKGEISMRQPLRVASSTEGHYSGPFGAMATLTDTDRCEAQWDDENGIGKIMLRYHLYLQGTSVGRFSLTFNLRRAKS</sequence>